<dbReference type="SUPFAM" id="SSF55729">
    <property type="entry name" value="Acyl-CoA N-acyltransferases (Nat)"/>
    <property type="match status" value="1"/>
</dbReference>
<dbReference type="Gene3D" id="3.40.630.30">
    <property type="match status" value="1"/>
</dbReference>
<sequence length="331" mass="36971">MTSTKQPATDVTIRPLQERDLDVADQVMRMAFGTFLKAPDPMLVFGDADLVRPRFAAAPNWAFAAEREGEIVGSNFATRWGSFGFFGPLTVRHDLWGRGIASRLMEPVVELIDSWQVRQAGLFTFPQSAKHIRLYQKFGFWPRQLTAVMEKGVSPSAPPRQFTTYSETADPQRPGLLSACRDVTHAVFDGLDVEHEIRATHDQSLGDTVLLDDGSGFAVCHCDTGEAGTGTCFVKFGAVRPGSDAAERFERLLDACERLAADRGLRRMVAGVNVARHDAYRRMLEREYRTFLQGVVMLNPNEDGYCRADAYVIDDYSKARRRTGSVTPLRR</sequence>
<dbReference type="PROSITE" id="PS51186">
    <property type="entry name" value="GNAT"/>
    <property type="match status" value="1"/>
</dbReference>
<evidence type="ECO:0000313" key="3">
    <source>
        <dbReference type="Proteomes" id="UP001050808"/>
    </source>
</evidence>
<dbReference type="EMBL" id="BNDY01000002">
    <property type="protein sequence ID" value="GHI35847.1"/>
    <property type="molecule type" value="Genomic_DNA"/>
</dbReference>
<evidence type="ECO:0000259" key="1">
    <source>
        <dbReference type="PROSITE" id="PS51186"/>
    </source>
</evidence>
<comment type="caution">
    <text evidence="2">The sequence shown here is derived from an EMBL/GenBank/DDBJ whole genome shotgun (WGS) entry which is preliminary data.</text>
</comment>
<dbReference type="Pfam" id="PF00583">
    <property type="entry name" value="Acetyltransf_1"/>
    <property type="match status" value="1"/>
</dbReference>
<feature type="domain" description="N-acetyltransferase" evidence="1">
    <location>
        <begin position="11"/>
        <end position="170"/>
    </location>
</feature>
<proteinExistence type="predicted"/>
<dbReference type="InterPro" id="IPR016181">
    <property type="entry name" value="Acyl_CoA_acyltransferase"/>
</dbReference>
<dbReference type="InterPro" id="IPR000182">
    <property type="entry name" value="GNAT_dom"/>
</dbReference>
<keyword evidence="3" id="KW-1185">Reference proteome</keyword>
<gene>
    <name evidence="2" type="ORF">Sviol_02550</name>
</gene>
<evidence type="ECO:0000313" key="2">
    <source>
        <dbReference type="EMBL" id="GHI35847.1"/>
    </source>
</evidence>
<reference evidence="2" key="1">
    <citation type="submission" date="2024-05" db="EMBL/GenBank/DDBJ databases">
        <title>Whole genome shotgun sequence of Streptomyces violascens NBRC 12920.</title>
        <authorList>
            <person name="Komaki H."/>
            <person name="Tamura T."/>
        </authorList>
    </citation>
    <scope>NUCLEOTIDE SEQUENCE</scope>
    <source>
        <strain evidence="2">NBRC 12920</strain>
    </source>
</reference>
<name>A0ABQ3QF45_9ACTN</name>
<dbReference type="Proteomes" id="UP001050808">
    <property type="component" value="Unassembled WGS sequence"/>
</dbReference>
<protein>
    <recommendedName>
        <fullName evidence="1">N-acetyltransferase domain-containing protein</fullName>
    </recommendedName>
</protein>
<accession>A0ABQ3QF45</accession>
<organism evidence="2 3">
    <name type="scientific">Streptomyces violascens</name>
    <dbReference type="NCBI Taxonomy" id="67381"/>
    <lineage>
        <taxon>Bacteria</taxon>
        <taxon>Bacillati</taxon>
        <taxon>Actinomycetota</taxon>
        <taxon>Actinomycetes</taxon>
        <taxon>Kitasatosporales</taxon>
        <taxon>Streptomycetaceae</taxon>
        <taxon>Streptomyces</taxon>
    </lineage>
</organism>
<dbReference type="CDD" id="cd04301">
    <property type="entry name" value="NAT_SF"/>
    <property type="match status" value="1"/>
</dbReference>